<dbReference type="AlphaFoldDB" id="A0A6C7E5E8"/>
<dbReference type="Proteomes" id="UP000011863">
    <property type="component" value="Chromosome"/>
</dbReference>
<dbReference type="Gene3D" id="3.40.50.2000">
    <property type="entry name" value="Glycogen Phosphorylase B"/>
    <property type="match status" value="1"/>
</dbReference>
<organism evidence="1 2">
    <name type="scientific">Ilumatobacter coccineus (strain NBRC 103263 / KCTC 29153 / YM16-304)</name>
    <dbReference type="NCBI Taxonomy" id="1313172"/>
    <lineage>
        <taxon>Bacteria</taxon>
        <taxon>Bacillati</taxon>
        <taxon>Actinomycetota</taxon>
        <taxon>Acidimicrobiia</taxon>
        <taxon>Acidimicrobiales</taxon>
        <taxon>Ilumatobacteraceae</taxon>
        <taxon>Ilumatobacter</taxon>
    </lineage>
</organism>
<reference evidence="1 2" key="1">
    <citation type="journal article" date="2013" name="Int. J. Syst. Evol. Microbiol.">
        <title>Ilumatobacter nonamiense sp. nov. and Ilumatobacter coccineum sp. nov., isolated from seashore sand.</title>
        <authorList>
            <person name="Matsumoto A."/>
            <person name="Kasai H."/>
            <person name="Matsuo Y."/>
            <person name="Shizuri Y."/>
            <person name="Ichikawa N."/>
            <person name="Fujita N."/>
            <person name="Omura S."/>
            <person name="Takahashi Y."/>
        </authorList>
    </citation>
    <scope>NUCLEOTIDE SEQUENCE [LARGE SCALE GENOMIC DNA]</scope>
    <source>
        <strain evidence="2">NBRC 103263 / KCTC 29153 / YM16-304</strain>
    </source>
</reference>
<dbReference type="EMBL" id="AP012057">
    <property type="protein sequence ID" value="BAN01770.1"/>
    <property type="molecule type" value="Genomic_DNA"/>
</dbReference>
<dbReference type="Pfam" id="PF13692">
    <property type="entry name" value="Glyco_trans_1_4"/>
    <property type="match status" value="1"/>
</dbReference>
<dbReference type="PANTHER" id="PTHR12526">
    <property type="entry name" value="GLYCOSYLTRANSFERASE"/>
    <property type="match status" value="1"/>
</dbReference>
<dbReference type="EC" id="2.4.-.-" evidence="1"/>
<dbReference type="PANTHER" id="PTHR12526:SF590">
    <property type="entry name" value="ALPHA-MALTOSE-1-PHOSPHATE SYNTHASE"/>
    <property type="match status" value="1"/>
</dbReference>
<keyword evidence="1" id="KW-0808">Transferase</keyword>
<dbReference type="SUPFAM" id="SSF53756">
    <property type="entry name" value="UDP-Glycosyltransferase/glycogen phosphorylase"/>
    <property type="match status" value="1"/>
</dbReference>
<dbReference type="CDD" id="cd03801">
    <property type="entry name" value="GT4_PimA-like"/>
    <property type="match status" value="1"/>
</dbReference>
<sequence length="357" mass="39424">MTDSSAAAQRSAVIAVSGSIPATLDDDIAGGTRPRADYRVLAEHLSGELLDYDTAISSLGRTGRVLSRIFGKNVALAVALHRRGRHVTDVFTDGEQVGLPYAALSRFRRKRPRHHMIVHIMSVPKKTLLFRTLKLRPLIDNYFVYASRQVNALRELGVEERRIHLTSFMVDSRFFASTEIEVARRRMICSAGLEQRDYETLLAAVDGLDVDVVLAAASPWSRRRSTVDERAIPANVTVCRLDFVELRRLYAEAAFVVMPLLDVEFQAGVTTILEAMAMERAVICTRTIGQTDVIVDGDTGVYVPPGDVAALRAAIVRLLEDPDEADRLGSAARRYTTIVADIDVYAQRLAEIITSVG</sequence>
<dbReference type="KEGG" id="aym:YM304_14560"/>
<keyword evidence="1" id="KW-0328">Glycosyltransferase</keyword>
<dbReference type="OrthoDB" id="9802525at2"/>
<evidence type="ECO:0000313" key="2">
    <source>
        <dbReference type="Proteomes" id="UP000011863"/>
    </source>
</evidence>
<keyword evidence="2" id="KW-1185">Reference proteome</keyword>
<gene>
    <name evidence="1" type="ORF">YM304_14560</name>
</gene>
<name>A0A6C7E5E8_ILUCY</name>
<dbReference type="RefSeq" id="WP_015441017.1">
    <property type="nucleotide sequence ID" value="NC_020520.1"/>
</dbReference>
<evidence type="ECO:0000313" key="1">
    <source>
        <dbReference type="EMBL" id="BAN01770.1"/>
    </source>
</evidence>
<proteinExistence type="predicted"/>
<dbReference type="GO" id="GO:0016757">
    <property type="term" value="F:glycosyltransferase activity"/>
    <property type="evidence" value="ECO:0007669"/>
    <property type="project" value="UniProtKB-KW"/>
</dbReference>
<accession>A0A6C7E5E8</accession>
<protein>
    <submittedName>
        <fullName evidence="1">Putative glycosyltransferase</fullName>
        <ecNumber evidence="1">2.4.-.-</ecNumber>
    </submittedName>
</protein>